<reference evidence="2 3" key="1">
    <citation type="submission" date="2022-03" db="EMBL/GenBank/DDBJ databases">
        <title>Complete genome analysis of Roseomonas KG 17.1 : a prolific producer of plant growth promoters.</title>
        <authorList>
            <person name="Saadouli I."/>
            <person name="Najjari A."/>
            <person name="Mosbah A."/>
            <person name="Ouzari H.I."/>
        </authorList>
    </citation>
    <scope>NUCLEOTIDE SEQUENCE [LARGE SCALE GENOMIC DNA]</scope>
    <source>
        <strain evidence="2 3">KG17-1</strain>
    </source>
</reference>
<feature type="domain" description="ER-bound oxygenase mpaB/mpaB'/Rubber oxygenase catalytic" evidence="1">
    <location>
        <begin position="33"/>
        <end position="254"/>
    </location>
</feature>
<dbReference type="Pfam" id="PF09995">
    <property type="entry name" value="MPAB_Lcp_cat"/>
    <property type="match status" value="1"/>
</dbReference>
<gene>
    <name evidence="2" type="ORF">MON41_22040</name>
</gene>
<proteinExistence type="predicted"/>
<name>A0ABS9WBR2_9PROT</name>
<sequence>MALRFFQPEGMQALDFSRPAGEMALVPPDSVSWQIFKNPLALFIGGVAAVVLELAEPRVRAGVWHHTSFRSEPVQRLQRTGLAAMVTVYAARGAAETMIAHIRQAHARVQGRTEAGIPYSATDPVLLNWVQATASYGFLEAYHAYVSPLCAGDRNRFLQEAEAAAALYGATGAPRSTADMTAQFAAMRPLLEPSEIIREFLSIIRRAPVLPAPFRPLQRLMVRAALAILPACVRETLMLDAHLWPWERRLLRVAGSLADRLILLEAPPAQACRRLGLPERYLYDVQRLPALP</sequence>
<dbReference type="PANTHER" id="PTHR36151:SF3">
    <property type="entry name" value="ER-BOUND OXYGENASE MPAB_MPAB'_RUBBER OXYGENASE CATALYTIC DOMAIN-CONTAINING PROTEIN"/>
    <property type="match status" value="1"/>
</dbReference>
<dbReference type="Proteomes" id="UP001201985">
    <property type="component" value="Unassembled WGS sequence"/>
</dbReference>
<evidence type="ECO:0000313" key="2">
    <source>
        <dbReference type="EMBL" id="MCI0756325.1"/>
    </source>
</evidence>
<dbReference type="PANTHER" id="PTHR36151">
    <property type="entry name" value="BLR2777 PROTEIN"/>
    <property type="match status" value="1"/>
</dbReference>
<protein>
    <submittedName>
        <fullName evidence="2">Oxygenase MpaB family protein</fullName>
    </submittedName>
</protein>
<accession>A0ABS9WBR2</accession>
<evidence type="ECO:0000259" key="1">
    <source>
        <dbReference type="Pfam" id="PF09995"/>
    </source>
</evidence>
<comment type="caution">
    <text evidence="2">The sequence shown here is derived from an EMBL/GenBank/DDBJ whole genome shotgun (WGS) entry which is preliminary data.</text>
</comment>
<evidence type="ECO:0000313" key="3">
    <source>
        <dbReference type="Proteomes" id="UP001201985"/>
    </source>
</evidence>
<dbReference type="EMBL" id="JALBUU010000125">
    <property type="protein sequence ID" value="MCI0756325.1"/>
    <property type="molecule type" value="Genomic_DNA"/>
</dbReference>
<organism evidence="2 3">
    <name type="scientific">Teichococcus vastitatis</name>
    <dbReference type="NCBI Taxonomy" id="2307076"/>
    <lineage>
        <taxon>Bacteria</taxon>
        <taxon>Pseudomonadati</taxon>
        <taxon>Pseudomonadota</taxon>
        <taxon>Alphaproteobacteria</taxon>
        <taxon>Acetobacterales</taxon>
        <taxon>Roseomonadaceae</taxon>
        <taxon>Roseomonas</taxon>
    </lineage>
</organism>
<keyword evidence="3" id="KW-1185">Reference proteome</keyword>
<dbReference type="InterPro" id="IPR018713">
    <property type="entry name" value="MPAB/Lcp_cat_dom"/>
</dbReference>
<dbReference type="RefSeq" id="WP_241793892.1">
    <property type="nucleotide sequence ID" value="NZ_JALBUU010000125.1"/>
</dbReference>